<gene>
    <name evidence="2" type="ORF">JOE69_002966</name>
</gene>
<keyword evidence="1" id="KW-0812">Transmembrane</keyword>
<feature type="transmembrane region" description="Helical" evidence="1">
    <location>
        <begin position="70"/>
        <end position="90"/>
    </location>
</feature>
<evidence type="ECO:0000256" key="1">
    <source>
        <dbReference type="SAM" id="Phobius"/>
    </source>
</evidence>
<dbReference type="EMBL" id="JAVDQF010000001">
    <property type="protein sequence ID" value="MDR6270728.1"/>
    <property type="molecule type" value="Genomic_DNA"/>
</dbReference>
<keyword evidence="1" id="KW-1133">Transmembrane helix</keyword>
<keyword evidence="1" id="KW-0472">Membrane</keyword>
<proteinExistence type="predicted"/>
<feature type="transmembrane region" description="Helical" evidence="1">
    <location>
        <begin position="34"/>
        <end position="55"/>
    </location>
</feature>
<feature type="transmembrane region" description="Helical" evidence="1">
    <location>
        <begin position="97"/>
        <end position="119"/>
    </location>
</feature>
<reference evidence="2 3" key="1">
    <citation type="submission" date="2023-07" db="EMBL/GenBank/DDBJ databases">
        <title>Sequencing the genomes of 1000 actinobacteria strains.</title>
        <authorList>
            <person name="Klenk H.-P."/>
        </authorList>
    </citation>
    <scope>NUCLEOTIDE SEQUENCE [LARGE SCALE GENOMIC DNA]</scope>
    <source>
        <strain evidence="2 3">DSM 14555</strain>
    </source>
</reference>
<organism evidence="2 3">
    <name type="scientific">Arthrobacter russicus</name>
    <dbReference type="NCBI Taxonomy" id="172040"/>
    <lineage>
        <taxon>Bacteria</taxon>
        <taxon>Bacillati</taxon>
        <taxon>Actinomycetota</taxon>
        <taxon>Actinomycetes</taxon>
        <taxon>Micrococcales</taxon>
        <taxon>Micrococcaceae</taxon>
        <taxon>Arthrobacter</taxon>
    </lineage>
</organism>
<evidence type="ECO:0000313" key="3">
    <source>
        <dbReference type="Proteomes" id="UP001185069"/>
    </source>
</evidence>
<feature type="transmembrane region" description="Helical" evidence="1">
    <location>
        <begin position="6"/>
        <end position="27"/>
    </location>
</feature>
<evidence type="ECO:0000313" key="2">
    <source>
        <dbReference type="EMBL" id="MDR6270728.1"/>
    </source>
</evidence>
<dbReference type="Proteomes" id="UP001185069">
    <property type="component" value="Unassembled WGS sequence"/>
</dbReference>
<dbReference type="RefSeq" id="WP_343876287.1">
    <property type="nucleotide sequence ID" value="NZ_BAAAHY010000004.1"/>
</dbReference>
<protein>
    <submittedName>
        <fullName evidence="2">Membrane protein YdbS with pleckstrin-like domain</fullName>
    </submittedName>
</protein>
<sequence>MQPDGWFYVALVVCLISTVICVVAALAKKGPNDVTILSVAAVELFLLVYLVASIVRQANGEQIAGAGWEFWGYLITALALPIGGVYWSLLERSRWSNLVLGTVGLVVIVMMFRMMQIWYGATAPIGN</sequence>
<comment type="caution">
    <text evidence="2">The sequence shown here is derived from an EMBL/GenBank/DDBJ whole genome shotgun (WGS) entry which is preliminary data.</text>
</comment>
<accession>A0ABU1JE62</accession>
<name>A0ABU1JE62_9MICC</name>
<keyword evidence="3" id="KW-1185">Reference proteome</keyword>